<dbReference type="EMBL" id="MHVH01000006">
    <property type="protein sequence ID" value="OHA90027.1"/>
    <property type="molecule type" value="Genomic_DNA"/>
</dbReference>
<keyword evidence="1" id="KW-0489">Methyltransferase</keyword>
<dbReference type="Proteomes" id="UP000178107">
    <property type="component" value="Unassembled WGS sequence"/>
</dbReference>
<sequence>MKTCILILENLRSVENTASIFRTAEGLGVSKIILVGTTPAPIDRFGRKRADFAKVSLGSEDMIEWSYVGQENFQLTISNLQKEGFKIIALEQDRNSNPLQAVSSKLQAFALIVGSEVEGVSRGTLDMCDEILEIPMRGKKESLNVSVSTGIALYMLLLNHA</sequence>
<dbReference type="Pfam" id="PF00588">
    <property type="entry name" value="SpoU_methylase"/>
    <property type="match status" value="1"/>
</dbReference>
<dbReference type="SUPFAM" id="SSF75217">
    <property type="entry name" value="alpha/beta knot"/>
    <property type="match status" value="1"/>
</dbReference>
<evidence type="ECO:0000256" key="2">
    <source>
        <dbReference type="ARBA" id="ARBA00022679"/>
    </source>
</evidence>
<gene>
    <name evidence="4" type="ORF">A2838_00095</name>
</gene>
<proteinExistence type="predicted"/>
<evidence type="ECO:0000313" key="4">
    <source>
        <dbReference type="EMBL" id="OHA90027.1"/>
    </source>
</evidence>
<dbReference type="GO" id="GO:0006396">
    <property type="term" value="P:RNA processing"/>
    <property type="evidence" value="ECO:0007669"/>
    <property type="project" value="InterPro"/>
</dbReference>
<dbReference type="InterPro" id="IPR029028">
    <property type="entry name" value="Alpha/beta_knot_MTases"/>
</dbReference>
<evidence type="ECO:0000259" key="3">
    <source>
        <dbReference type="Pfam" id="PF00588"/>
    </source>
</evidence>
<protein>
    <recommendedName>
        <fullName evidence="3">tRNA/rRNA methyltransferase SpoU type domain-containing protein</fullName>
    </recommendedName>
</protein>
<keyword evidence="2" id="KW-0808">Transferase</keyword>
<dbReference type="GO" id="GO:0032259">
    <property type="term" value="P:methylation"/>
    <property type="evidence" value="ECO:0007669"/>
    <property type="project" value="UniProtKB-KW"/>
</dbReference>
<dbReference type="AlphaFoldDB" id="A0A1G2SYB5"/>
<reference evidence="4 5" key="1">
    <citation type="journal article" date="2016" name="Nat. Commun.">
        <title>Thousands of microbial genomes shed light on interconnected biogeochemical processes in an aquifer system.</title>
        <authorList>
            <person name="Anantharaman K."/>
            <person name="Brown C.T."/>
            <person name="Hug L.A."/>
            <person name="Sharon I."/>
            <person name="Castelle C.J."/>
            <person name="Probst A.J."/>
            <person name="Thomas B.C."/>
            <person name="Singh A."/>
            <person name="Wilkins M.J."/>
            <person name="Karaoz U."/>
            <person name="Brodie E.L."/>
            <person name="Williams K.H."/>
            <person name="Hubbard S.S."/>
            <person name="Banfield J.F."/>
        </authorList>
    </citation>
    <scope>NUCLEOTIDE SEQUENCE [LARGE SCALE GENOMIC DNA]</scope>
</reference>
<organism evidence="4 5">
    <name type="scientific">Candidatus Zambryskibacteria bacterium RIFCSPHIGHO2_01_FULL_46_25</name>
    <dbReference type="NCBI Taxonomy" id="1802738"/>
    <lineage>
        <taxon>Bacteria</taxon>
        <taxon>Candidatus Zambryskiibacteriota</taxon>
    </lineage>
</organism>
<accession>A0A1G2SYB5</accession>
<dbReference type="GO" id="GO:0005829">
    <property type="term" value="C:cytosol"/>
    <property type="evidence" value="ECO:0007669"/>
    <property type="project" value="TreeGrafter"/>
</dbReference>
<evidence type="ECO:0000313" key="5">
    <source>
        <dbReference type="Proteomes" id="UP000178107"/>
    </source>
</evidence>
<dbReference type="PANTHER" id="PTHR46429">
    <property type="entry name" value="23S RRNA (GUANOSINE-2'-O-)-METHYLTRANSFERASE RLMB"/>
    <property type="match status" value="1"/>
</dbReference>
<name>A0A1G2SYB5_9BACT</name>
<dbReference type="InterPro" id="IPR004441">
    <property type="entry name" value="rRNA_MeTrfase_TrmH"/>
</dbReference>
<dbReference type="InterPro" id="IPR029026">
    <property type="entry name" value="tRNA_m1G_MTases_N"/>
</dbReference>
<evidence type="ECO:0000256" key="1">
    <source>
        <dbReference type="ARBA" id="ARBA00022603"/>
    </source>
</evidence>
<feature type="domain" description="tRNA/rRNA methyltransferase SpoU type" evidence="3">
    <location>
        <begin position="5"/>
        <end position="154"/>
    </location>
</feature>
<dbReference type="GO" id="GO:0003723">
    <property type="term" value="F:RNA binding"/>
    <property type="evidence" value="ECO:0007669"/>
    <property type="project" value="InterPro"/>
</dbReference>
<dbReference type="Gene3D" id="3.40.1280.10">
    <property type="match status" value="1"/>
</dbReference>
<dbReference type="PANTHER" id="PTHR46429:SF1">
    <property type="entry name" value="23S RRNA (GUANOSINE-2'-O-)-METHYLTRANSFERASE RLMB"/>
    <property type="match status" value="1"/>
</dbReference>
<dbReference type="GO" id="GO:0008173">
    <property type="term" value="F:RNA methyltransferase activity"/>
    <property type="evidence" value="ECO:0007669"/>
    <property type="project" value="InterPro"/>
</dbReference>
<comment type="caution">
    <text evidence="4">The sequence shown here is derived from an EMBL/GenBank/DDBJ whole genome shotgun (WGS) entry which is preliminary data.</text>
</comment>
<dbReference type="InterPro" id="IPR001537">
    <property type="entry name" value="SpoU_MeTrfase"/>
</dbReference>